<dbReference type="Proteomes" id="UP000182058">
    <property type="component" value="Chromosome I"/>
</dbReference>
<dbReference type="Gene3D" id="2.60.200.20">
    <property type="match status" value="1"/>
</dbReference>
<evidence type="ECO:0000313" key="4">
    <source>
        <dbReference type="EMBL" id="SDU75016.1"/>
    </source>
</evidence>
<keyword evidence="5" id="KW-1185">Reference proteome</keyword>
<evidence type="ECO:0000259" key="2">
    <source>
        <dbReference type="Pfam" id="PF16697"/>
    </source>
</evidence>
<sequence length="318" mass="34792">MSIELCLPEAATVVIDMVEPGDLFELRVLSGLHQGAALPLFGEQWCIGAHQEADLELCDPGIEDQHARLHSIDGGWMVQAQEGLLQDETGATLARIANLVPGAEFSIGGIRLCIANAHGPWREAPVPAPSVSSEAVPEHRRTPSEGRTGKWLIATLTVLLLAMAGLAMLPSSKVQPAVPPSSSVGDRRPLATTHQVHQQLLKMLIERELGNHLRLEVAADQITLRGDVTQEVLAMVSRMLERFEAQFETSISIINKAQEISTALPFRIVQVIGGKRAHVVLADGRRLFFGDETDGVRLTAIDNHRLLFEGKQRYEVNW</sequence>
<dbReference type="GeneID" id="96622337"/>
<organism evidence="4 5">
    <name type="scientific">Pseudomonas psychrophila</name>
    <dbReference type="NCBI Taxonomy" id="122355"/>
    <lineage>
        <taxon>Bacteria</taxon>
        <taxon>Pseudomonadati</taxon>
        <taxon>Pseudomonadota</taxon>
        <taxon>Gammaproteobacteria</taxon>
        <taxon>Pseudomonadales</taxon>
        <taxon>Pseudomonadaceae</taxon>
        <taxon>Pseudomonas</taxon>
    </lineage>
</organism>
<dbReference type="CDD" id="cd00060">
    <property type="entry name" value="FHA"/>
    <property type="match status" value="1"/>
</dbReference>
<dbReference type="Pfam" id="PF21934">
    <property type="entry name" value="Yop-YscD_ppl_3rd"/>
    <property type="match status" value="1"/>
</dbReference>
<proteinExistence type="predicted"/>
<evidence type="ECO:0000256" key="1">
    <source>
        <dbReference type="SAM" id="MobiDB-lite"/>
    </source>
</evidence>
<evidence type="ECO:0000259" key="3">
    <source>
        <dbReference type="Pfam" id="PF21934"/>
    </source>
</evidence>
<accession>A0ABY0W622</accession>
<dbReference type="RefSeq" id="WP_048654674.1">
    <property type="nucleotide sequence ID" value="NZ_CP049044.1"/>
</dbReference>
<dbReference type="Pfam" id="PF16697">
    <property type="entry name" value="Yop-YscD_cpl"/>
    <property type="match status" value="1"/>
</dbReference>
<feature type="domain" description="YscD cytoplasmic" evidence="2">
    <location>
        <begin position="27"/>
        <end position="117"/>
    </location>
</feature>
<dbReference type="EMBL" id="LT629795">
    <property type="protein sequence ID" value="SDU75016.1"/>
    <property type="molecule type" value="Genomic_DNA"/>
</dbReference>
<dbReference type="InterPro" id="IPR008984">
    <property type="entry name" value="SMAD_FHA_dom_sf"/>
</dbReference>
<dbReference type="SUPFAM" id="SSF49879">
    <property type="entry name" value="SMAD/FHA domain"/>
    <property type="match status" value="1"/>
</dbReference>
<feature type="domain" description="YscD-like Bon-like" evidence="3">
    <location>
        <begin position="195"/>
        <end position="257"/>
    </location>
</feature>
<dbReference type="InterPro" id="IPR053946">
    <property type="entry name" value="YscD_ppl_3rd"/>
</dbReference>
<name>A0ABY0W622_9PSED</name>
<feature type="region of interest" description="Disordered" evidence="1">
    <location>
        <begin position="125"/>
        <end position="144"/>
    </location>
</feature>
<reference evidence="4 5" key="1">
    <citation type="submission" date="2016-10" db="EMBL/GenBank/DDBJ databases">
        <authorList>
            <person name="Varghese N."/>
            <person name="Submissions S."/>
        </authorList>
    </citation>
    <scope>NUCLEOTIDE SEQUENCE [LARGE SCALE GENOMIC DNA]</scope>
    <source>
        <strain evidence="4 5">BS3667</strain>
    </source>
</reference>
<gene>
    <name evidence="4" type="ORF">SAMN04490201_4835</name>
</gene>
<evidence type="ECO:0000313" key="5">
    <source>
        <dbReference type="Proteomes" id="UP000182058"/>
    </source>
</evidence>
<dbReference type="InterPro" id="IPR032030">
    <property type="entry name" value="YscD_cytoplasmic_dom"/>
</dbReference>
<protein>
    <submittedName>
        <fullName evidence="4">Type III secretion protein D</fullName>
    </submittedName>
</protein>